<evidence type="ECO:0000313" key="2">
    <source>
        <dbReference type="Proteomes" id="UP000477911"/>
    </source>
</evidence>
<keyword evidence="2" id="KW-1185">Reference proteome</keyword>
<dbReference type="Proteomes" id="UP000477911">
    <property type="component" value="Unassembled WGS sequence"/>
</dbReference>
<name>A0A6L7G6R3_9RHOB</name>
<organism evidence="1 2">
    <name type="scientific">Pseudooceanicola albus</name>
    <dbReference type="NCBI Taxonomy" id="2692189"/>
    <lineage>
        <taxon>Bacteria</taxon>
        <taxon>Pseudomonadati</taxon>
        <taxon>Pseudomonadota</taxon>
        <taxon>Alphaproteobacteria</taxon>
        <taxon>Rhodobacterales</taxon>
        <taxon>Paracoccaceae</taxon>
        <taxon>Pseudooceanicola</taxon>
    </lineage>
</organism>
<reference evidence="1 2" key="1">
    <citation type="submission" date="2019-12" db="EMBL/GenBank/DDBJ databases">
        <authorList>
            <person name="Li M."/>
        </authorList>
    </citation>
    <scope>NUCLEOTIDE SEQUENCE [LARGE SCALE GENOMIC DNA]</scope>
    <source>
        <strain evidence="1 2">GBMRC 2024</strain>
    </source>
</reference>
<proteinExistence type="predicted"/>
<dbReference type="RefSeq" id="WP_160894497.1">
    <property type="nucleotide sequence ID" value="NZ_WUMU01000012.1"/>
</dbReference>
<dbReference type="AlphaFoldDB" id="A0A6L7G6R3"/>
<dbReference type="EMBL" id="WUMU01000012">
    <property type="protein sequence ID" value="MXN18363.1"/>
    <property type="molecule type" value="Genomic_DNA"/>
</dbReference>
<accession>A0A6L7G6R3</accession>
<protein>
    <submittedName>
        <fullName evidence="1">Uncharacterized protein</fullName>
    </submittedName>
</protein>
<comment type="caution">
    <text evidence="1">The sequence shown here is derived from an EMBL/GenBank/DDBJ whole genome shotgun (WGS) entry which is preliminary data.</text>
</comment>
<evidence type="ECO:0000313" key="1">
    <source>
        <dbReference type="EMBL" id="MXN18363.1"/>
    </source>
</evidence>
<sequence>MRTGSTVTLVLAALSLLALAVYVLDLGIKTPPKLPKIQPMGLSVGD</sequence>
<gene>
    <name evidence="1" type="ORF">GR170_10985</name>
</gene>